<evidence type="ECO:0000256" key="4">
    <source>
        <dbReference type="ARBA" id="ARBA00022519"/>
    </source>
</evidence>
<dbReference type="Pfam" id="PF00482">
    <property type="entry name" value="T2SSF"/>
    <property type="match status" value="2"/>
</dbReference>
<evidence type="ECO:0000313" key="10">
    <source>
        <dbReference type="EMBL" id="MDO6453343.1"/>
    </source>
</evidence>
<dbReference type="Proteomes" id="UP001169862">
    <property type="component" value="Unassembled WGS sequence"/>
</dbReference>
<comment type="subcellular location">
    <subcellularLocation>
        <location evidence="1">Cell inner membrane</location>
        <topology evidence="1">Multi-pass membrane protein</topology>
    </subcellularLocation>
</comment>
<name>A0AAW7XGA2_9GAMM</name>
<keyword evidence="5 8" id="KW-0812">Transmembrane</keyword>
<dbReference type="RefSeq" id="WP_303549566.1">
    <property type="nucleotide sequence ID" value="NZ_JAUOPG010000004.1"/>
</dbReference>
<evidence type="ECO:0000259" key="9">
    <source>
        <dbReference type="Pfam" id="PF00482"/>
    </source>
</evidence>
<comment type="caution">
    <text evidence="10">The sequence shown here is derived from an EMBL/GenBank/DDBJ whole genome shotgun (WGS) entry which is preliminary data.</text>
</comment>
<keyword evidence="4" id="KW-0997">Cell inner membrane</keyword>
<dbReference type="EMBL" id="JAUOPG010000004">
    <property type="protein sequence ID" value="MDO6453343.1"/>
    <property type="molecule type" value="Genomic_DNA"/>
</dbReference>
<evidence type="ECO:0000256" key="7">
    <source>
        <dbReference type="ARBA" id="ARBA00023136"/>
    </source>
</evidence>
<feature type="domain" description="Type II secretion system protein GspF" evidence="9">
    <location>
        <begin position="278"/>
        <end position="400"/>
    </location>
</feature>
<dbReference type="InterPro" id="IPR003004">
    <property type="entry name" value="GspF/PilC"/>
</dbReference>
<dbReference type="PANTHER" id="PTHR30012">
    <property type="entry name" value="GENERAL SECRETION PATHWAY PROTEIN"/>
    <property type="match status" value="1"/>
</dbReference>
<feature type="transmembrane region" description="Helical" evidence="8">
    <location>
        <begin position="381"/>
        <end position="402"/>
    </location>
</feature>
<dbReference type="Gene3D" id="1.20.81.30">
    <property type="entry name" value="Type II secretion system (T2SS), domain F"/>
    <property type="match status" value="2"/>
</dbReference>
<evidence type="ECO:0000256" key="3">
    <source>
        <dbReference type="ARBA" id="ARBA00022475"/>
    </source>
</evidence>
<sequence length="410" mass="45474">MATFEYRGRSADGSAATGRLEGLNKADIAAQLADQGIIPVKVELVEKAEDAGATKESLGSKALFQRVSIDELIMLSRQLSSLTRAGVPITNGMRGLANTVSNPLLTSTLTQIADDLERGNSLSTTMAKHPKLFSSLYVSLIHIGENTGRLDDSFRQMAVYLELERQTTRNIKQATRYPMFVFIAIGLAVAIINVFVIPAFKSVFESFGGDMPWQTRALIALSDFTVQWWYIIVFVLVSSVIMFKRWKKTPAGRLKWDQIKLKFPLVGGIFYRAVLGRFARTFSIVLKAGIPIEQGLTIVSRAMGNEYIGEKVSGMRRGIERGEGFTSTAYRTEMFSPLVMQMLAVGEETGRVDEMLEEVANFYEEEVEYDLKNLSSVIEPVLIVAIGIMVLILALGVFLPLWELSTTINK</sequence>
<dbReference type="GO" id="GO:0015628">
    <property type="term" value="P:protein secretion by the type II secretion system"/>
    <property type="evidence" value="ECO:0007669"/>
    <property type="project" value="TreeGrafter"/>
</dbReference>
<evidence type="ECO:0000313" key="11">
    <source>
        <dbReference type="Proteomes" id="UP001169862"/>
    </source>
</evidence>
<keyword evidence="3" id="KW-1003">Cell membrane</keyword>
<keyword evidence="6 8" id="KW-1133">Transmembrane helix</keyword>
<evidence type="ECO:0000256" key="1">
    <source>
        <dbReference type="ARBA" id="ARBA00004429"/>
    </source>
</evidence>
<dbReference type="FunFam" id="1.20.81.30:FF:000001">
    <property type="entry name" value="Type II secretion system protein F"/>
    <property type="match status" value="2"/>
</dbReference>
<comment type="similarity">
    <text evidence="2">Belongs to the GSP F family.</text>
</comment>
<organism evidence="10 11">
    <name type="scientific">Neptunomonas phycophila</name>
    <dbReference type="NCBI Taxonomy" id="1572645"/>
    <lineage>
        <taxon>Bacteria</taxon>
        <taxon>Pseudomonadati</taxon>
        <taxon>Pseudomonadota</taxon>
        <taxon>Gammaproteobacteria</taxon>
        <taxon>Oceanospirillales</taxon>
        <taxon>Oceanospirillaceae</taxon>
        <taxon>Neptunomonas</taxon>
    </lineage>
</organism>
<dbReference type="InterPro" id="IPR018076">
    <property type="entry name" value="T2SS_GspF_dom"/>
</dbReference>
<dbReference type="InterPro" id="IPR042094">
    <property type="entry name" value="T2SS_GspF_sf"/>
</dbReference>
<proteinExistence type="inferred from homology"/>
<dbReference type="GO" id="GO:0005886">
    <property type="term" value="C:plasma membrane"/>
    <property type="evidence" value="ECO:0007669"/>
    <property type="project" value="UniProtKB-SubCell"/>
</dbReference>
<accession>A0AAW7XGA2</accession>
<evidence type="ECO:0000256" key="6">
    <source>
        <dbReference type="ARBA" id="ARBA00022989"/>
    </source>
</evidence>
<dbReference type="PRINTS" id="PR00812">
    <property type="entry name" value="BCTERIALGSPF"/>
</dbReference>
<reference evidence="10" key="1">
    <citation type="submission" date="2023-07" db="EMBL/GenBank/DDBJ databases">
        <title>Genome content predicts the carbon catabolic preferences of heterotrophic bacteria.</title>
        <authorList>
            <person name="Gralka M."/>
        </authorList>
    </citation>
    <scope>NUCLEOTIDE SEQUENCE</scope>
    <source>
        <strain evidence="10">I2M16</strain>
    </source>
</reference>
<evidence type="ECO:0000256" key="5">
    <source>
        <dbReference type="ARBA" id="ARBA00022692"/>
    </source>
</evidence>
<dbReference type="PANTHER" id="PTHR30012:SF4">
    <property type="entry name" value="MSHA BIOGENESIS PROTEIN MSHG"/>
    <property type="match status" value="1"/>
</dbReference>
<feature type="transmembrane region" description="Helical" evidence="8">
    <location>
        <begin position="228"/>
        <end position="246"/>
    </location>
</feature>
<dbReference type="AlphaFoldDB" id="A0AAW7XGA2"/>
<keyword evidence="7 8" id="KW-0472">Membrane</keyword>
<feature type="transmembrane region" description="Helical" evidence="8">
    <location>
        <begin position="179"/>
        <end position="200"/>
    </location>
</feature>
<protein>
    <submittedName>
        <fullName evidence="10">Type II secretion system F family protein</fullName>
    </submittedName>
</protein>
<evidence type="ECO:0000256" key="8">
    <source>
        <dbReference type="SAM" id="Phobius"/>
    </source>
</evidence>
<feature type="domain" description="Type II secretion system protein GspF" evidence="9">
    <location>
        <begin position="76"/>
        <end position="198"/>
    </location>
</feature>
<gene>
    <name evidence="10" type="ORF">Q4490_07180</name>
</gene>
<evidence type="ECO:0000256" key="2">
    <source>
        <dbReference type="ARBA" id="ARBA00005745"/>
    </source>
</evidence>